<evidence type="ECO:0000256" key="1">
    <source>
        <dbReference type="SAM" id="Coils"/>
    </source>
</evidence>
<organism evidence="4 5">
    <name type="scientific">Eragrostis curvula</name>
    <name type="common">weeping love grass</name>
    <dbReference type="NCBI Taxonomy" id="38414"/>
    <lineage>
        <taxon>Eukaryota</taxon>
        <taxon>Viridiplantae</taxon>
        <taxon>Streptophyta</taxon>
        <taxon>Embryophyta</taxon>
        <taxon>Tracheophyta</taxon>
        <taxon>Spermatophyta</taxon>
        <taxon>Magnoliopsida</taxon>
        <taxon>Liliopsida</taxon>
        <taxon>Poales</taxon>
        <taxon>Poaceae</taxon>
        <taxon>PACMAD clade</taxon>
        <taxon>Chloridoideae</taxon>
        <taxon>Eragrostideae</taxon>
        <taxon>Eragrostidinae</taxon>
        <taxon>Eragrostis</taxon>
    </lineage>
</organism>
<feature type="compositionally biased region" description="Low complexity" evidence="2">
    <location>
        <begin position="45"/>
        <end position="67"/>
    </location>
</feature>
<dbReference type="OrthoDB" id="685425at2759"/>
<protein>
    <recommendedName>
        <fullName evidence="3">Transposase (putative) gypsy type domain-containing protein</fullName>
    </recommendedName>
</protein>
<feature type="compositionally biased region" description="Low complexity" evidence="2">
    <location>
        <begin position="75"/>
        <end position="86"/>
    </location>
</feature>
<dbReference type="PANTHER" id="PTHR33026:SF7">
    <property type="entry name" value="OS03G0100275 PROTEIN"/>
    <property type="match status" value="1"/>
</dbReference>
<dbReference type="Pfam" id="PF04195">
    <property type="entry name" value="Transposase_28"/>
    <property type="match status" value="1"/>
</dbReference>
<feature type="compositionally biased region" description="Low complexity" evidence="2">
    <location>
        <begin position="111"/>
        <end position="129"/>
    </location>
</feature>
<feature type="compositionally biased region" description="Polar residues" evidence="2">
    <location>
        <begin position="565"/>
        <end position="576"/>
    </location>
</feature>
<dbReference type="InterPro" id="IPR007321">
    <property type="entry name" value="Transposase_28"/>
</dbReference>
<proteinExistence type="predicted"/>
<keyword evidence="5" id="KW-1185">Reference proteome</keyword>
<name>A0A5J9T516_9POAL</name>
<keyword evidence="1" id="KW-0175">Coiled coil</keyword>
<comment type="caution">
    <text evidence="4">The sequence shown here is derived from an EMBL/GenBank/DDBJ whole genome shotgun (WGS) entry which is preliminary data.</text>
</comment>
<dbReference type="AlphaFoldDB" id="A0A5J9T516"/>
<feature type="region of interest" description="Disordered" evidence="2">
    <location>
        <begin position="844"/>
        <end position="910"/>
    </location>
</feature>
<evidence type="ECO:0000313" key="4">
    <source>
        <dbReference type="EMBL" id="TVU06529.1"/>
    </source>
</evidence>
<evidence type="ECO:0000259" key="3">
    <source>
        <dbReference type="Pfam" id="PF04195"/>
    </source>
</evidence>
<dbReference type="Gramene" id="TVU06529">
    <property type="protein sequence ID" value="TVU06529"/>
    <property type="gene ID" value="EJB05_49750"/>
</dbReference>
<reference evidence="4 5" key="1">
    <citation type="journal article" date="2019" name="Sci. Rep.">
        <title>A high-quality genome of Eragrostis curvula grass provides insights into Poaceae evolution and supports new strategies to enhance forage quality.</title>
        <authorList>
            <person name="Carballo J."/>
            <person name="Santos B.A.C.M."/>
            <person name="Zappacosta D."/>
            <person name="Garbus I."/>
            <person name="Selva J.P."/>
            <person name="Gallo C.A."/>
            <person name="Diaz A."/>
            <person name="Albertini E."/>
            <person name="Caccamo M."/>
            <person name="Echenique V."/>
        </authorList>
    </citation>
    <scope>NUCLEOTIDE SEQUENCE [LARGE SCALE GENOMIC DNA]</scope>
    <source>
        <strain evidence="5">cv. Victoria</strain>
        <tissue evidence="4">Leaf</tissue>
    </source>
</reference>
<feature type="non-terminal residue" evidence="4">
    <location>
        <position position="935"/>
    </location>
</feature>
<feature type="non-terminal residue" evidence="4">
    <location>
        <position position="1"/>
    </location>
</feature>
<feature type="region of interest" description="Disordered" evidence="2">
    <location>
        <begin position="1"/>
        <end position="89"/>
    </location>
</feature>
<feature type="coiled-coil region" evidence="1">
    <location>
        <begin position="670"/>
        <end position="704"/>
    </location>
</feature>
<accession>A0A5J9T516</accession>
<gene>
    <name evidence="4" type="ORF">EJB05_49750</name>
</gene>
<dbReference type="EMBL" id="RWGY01000051">
    <property type="protein sequence ID" value="TVU06529.1"/>
    <property type="molecule type" value="Genomic_DNA"/>
</dbReference>
<dbReference type="Proteomes" id="UP000324897">
    <property type="component" value="Unassembled WGS sequence"/>
</dbReference>
<evidence type="ECO:0000256" key="2">
    <source>
        <dbReference type="SAM" id="MobiDB-lite"/>
    </source>
</evidence>
<feature type="region of interest" description="Disordered" evidence="2">
    <location>
        <begin position="110"/>
        <end position="129"/>
    </location>
</feature>
<feature type="domain" description="Transposase (putative) gypsy type" evidence="3">
    <location>
        <begin position="164"/>
        <end position="229"/>
    </location>
</feature>
<sequence>MPGEEQLVSQDEGVMSLGSEGSEQLLDSLTKKNSDGQDIGESSKAMAADVEAFAEAGSRAPAAPGARPVDHPPKDAAAPSASAPGKANDDYDKYIESVLHGDFLCKRGSSRGEASSSAAGGRAGPSQGRSPLIAMYVERGYFEAGKARPPGDETVPLPKPNGAVVFRDYFEAGLRLPAWGFLERVLERYSVQIHHLTPNAFVQLSKFIWAIRSQNAKLSSDAFIRFYSCHLQNKKVPFDSDCFHSQYGLCTFQPRYFGRWLRVKKVPSAENEDGTECFPLASQIVAAEPIFSPHYESTSTFHLCCKAFRSSCKVISGRTAVEEFIAAGIWPVGRGWKAGGFDERRVGGRKFRYLCPRFDGLKKPEGLHPKQFVEMVEDVANLLCDSFTAVEAQDLEDGLLPKCPVNWIFDSLKITYPDHEVPMGRRRLKKGEEPEISTTSYIQMKGWEKKAEAVAEAKRLKHKRTVCRDVRGAVDPDSTGTKPAFGSHAEEESVAGGNADLVDEVPPAFEVSDSEVLLEAPEPKGVAKDAVIDLSDSEEFLDGSNDQVDLMTVDDAGLARTVHQMVNDTQSSSGRTAETSDSEASNESSSSAESSSGAVDYDEISSVATAMMSGLREYDFEELRINLESNSAPDLAELLERQGRVISETSRVLRTKISSGEGAEGVPAELIALRKEKAQWEATNASFENEILRLKSEAKKSADDLAAYKTEAEKTHAEAISKAEEDRAALSGAQDLPVGEEVTLDTLFSWLDKEFKILPGLINMMCDHGAWTCLFAMLDLMKIKQPTNYREVGTSSFTPADFAAADAHTKDNEVEIVAKRFWRNYWMKLGAAAARESALIRAKEAGEKKRKGSSSGNPSSTDDEAKAKKAKANVEAGASRATPLKSGIPLSSDPKAAAAPEVSAEEPCPEPLCYQNGRIRATRSCYSRVTDLLGN</sequence>
<feature type="compositionally biased region" description="Low complexity" evidence="2">
    <location>
        <begin position="577"/>
        <end position="598"/>
    </location>
</feature>
<evidence type="ECO:0000313" key="5">
    <source>
        <dbReference type="Proteomes" id="UP000324897"/>
    </source>
</evidence>
<feature type="region of interest" description="Disordered" evidence="2">
    <location>
        <begin position="565"/>
        <end position="598"/>
    </location>
</feature>
<dbReference type="PANTHER" id="PTHR33026">
    <property type="entry name" value="OS06G0360600 PROTEIN"/>
    <property type="match status" value="1"/>
</dbReference>
<feature type="region of interest" description="Disordered" evidence="2">
    <location>
        <begin position="472"/>
        <end position="491"/>
    </location>
</feature>